<accession>A0AAN6PZN4</accession>
<comment type="caution">
    <text evidence="1">The sequence shown here is derived from an EMBL/GenBank/DDBJ whole genome shotgun (WGS) entry which is preliminary data.</text>
</comment>
<dbReference type="InterPro" id="IPR043519">
    <property type="entry name" value="NT_sf"/>
</dbReference>
<reference evidence="1" key="1">
    <citation type="journal article" date="2023" name="Mol. Phylogenet. Evol.">
        <title>Genome-scale phylogeny and comparative genomics of the fungal order Sordariales.</title>
        <authorList>
            <person name="Hensen N."/>
            <person name="Bonometti L."/>
            <person name="Westerberg I."/>
            <person name="Brannstrom I.O."/>
            <person name="Guillou S."/>
            <person name="Cros-Aarteil S."/>
            <person name="Calhoun S."/>
            <person name="Haridas S."/>
            <person name="Kuo A."/>
            <person name="Mondo S."/>
            <person name="Pangilinan J."/>
            <person name="Riley R."/>
            <person name="LaButti K."/>
            <person name="Andreopoulos B."/>
            <person name="Lipzen A."/>
            <person name="Chen C."/>
            <person name="Yan M."/>
            <person name="Daum C."/>
            <person name="Ng V."/>
            <person name="Clum A."/>
            <person name="Steindorff A."/>
            <person name="Ohm R.A."/>
            <person name="Martin F."/>
            <person name="Silar P."/>
            <person name="Natvig D.O."/>
            <person name="Lalanne C."/>
            <person name="Gautier V."/>
            <person name="Ament-Velasquez S.L."/>
            <person name="Kruys A."/>
            <person name="Hutchinson M.I."/>
            <person name="Powell A.J."/>
            <person name="Barry K."/>
            <person name="Miller A.N."/>
            <person name="Grigoriev I.V."/>
            <person name="Debuchy R."/>
            <person name="Gladieux P."/>
            <person name="Hiltunen Thoren M."/>
            <person name="Johannesson H."/>
        </authorList>
    </citation>
    <scope>NUCLEOTIDE SEQUENCE</scope>
    <source>
        <strain evidence="1">CBS 757.83</strain>
    </source>
</reference>
<dbReference type="Gene3D" id="3.30.460.40">
    <property type="match status" value="1"/>
</dbReference>
<gene>
    <name evidence="1" type="ORF">N658DRAFT_509539</name>
</gene>
<evidence type="ECO:0000313" key="2">
    <source>
        <dbReference type="Proteomes" id="UP001305647"/>
    </source>
</evidence>
<proteinExistence type="predicted"/>
<evidence type="ECO:0000313" key="1">
    <source>
        <dbReference type="EMBL" id="KAK4098362.1"/>
    </source>
</evidence>
<organism evidence="1 2">
    <name type="scientific">Parathielavia hyrcaniae</name>
    <dbReference type="NCBI Taxonomy" id="113614"/>
    <lineage>
        <taxon>Eukaryota</taxon>
        <taxon>Fungi</taxon>
        <taxon>Dikarya</taxon>
        <taxon>Ascomycota</taxon>
        <taxon>Pezizomycotina</taxon>
        <taxon>Sordariomycetes</taxon>
        <taxon>Sordariomycetidae</taxon>
        <taxon>Sordariales</taxon>
        <taxon>Chaetomiaceae</taxon>
        <taxon>Parathielavia</taxon>
    </lineage>
</organism>
<keyword evidence="2" id="KW-1185">Reference proteome</keyword>
<name>A0AAN6PZN4_9PEZI</name>
<reference evidence="1" key="2">
    <citation type="submission" date="2023-05" db="EMBL/GenBank/DDBJ databases">
        <authorList>
            <consortium name="Lawrence Berkeley National Laboratory"/>
            <person name="Steindorff A."/>
            <person name="Hensen N."/>
            <person name="Bonometti L."/>
            <person name="Westerberg I."/>
            <person name="Brannstrom I.O."/>
            <person name="Guillou S."/>
            <person name="Cros-Aarteil S."/>
            <person name="Calhoun S."/>
            <person name="Haridas S."/>
            <person name="Kuo A."/>
            <person name="Mondo S."/>
            <person name="Pangilinan J."/>
            <person name="Riley R."/>
            <person name="Labutti K."/>
            <person name="Andreopoulos B."/>
            <person name="Lipzen A."/>
            <person name="Chen C."/>
            <person name="Yanf M."/>
            <person name="Daum C."/>
            <person name="Ng V."/>
            <person name="Clum A."/>
            <person name="Ohm R."/>
            <person name="Martin F."/>
            <person name="Silar P."/>
            <person name="Natvig D."/>
            <person name="Lalanne C."/>
            <person name="Gautier V."/>
            <person name="Ament-Velasquez S.L."/>
            <person name="Kruys A."/>
            <person name="Hutchinson M.I."/>
            <person name="Powell A.J."/>
            <person name="Barry K."/>
            <person name="Miller A.N."/>
            <person name="Grigoriev I.V."/>
            <person name="Debuchy R."/>
            <person name="Gladieux P."/>
            <person name="Thoren M.H."/>
            <person name="Johannesson H."/>
        </authorList>
    </citation>
    <scope>NUCLEOTIDE SEQUENCE</scope>
    <source>
        <strain evidence="1">CBS 757.83</strain>
    </source>
</reference>
<protein>
    <submittedName>
        <fullName evidence="1">Uncharacterized protein</fullName>
    </submittedName>
</protein>
<dbReference type="Proteomes" id="UP001305647">
    <property type="component" value="Unassembled WGS sequence"/>
</dbReference>
<dbReference type="AlphaFoldDB" id="A0AAN6PZN4"/>
<sequence length="201" mass="21307">MASPPAYYPSTDLVIAVAKAVARALKDGNVKYAIVGGTSCLLLGAHRATTDVDFVVPKGRHSRSTFPSTLSTNHTVYLPGPGTPPIDIQIIAPPALFREPFDESTETIALVDGTVQVLKPTLILNAKCRAPLGRAGEDKKTPDAQDIKFLLRWCAENGMRVGTGEVPNATREFVDAFSAVYGGAELWGRAGYDPEVGGAVV</sequence>
<dbReference type="EMBL" id="MU863659">
    <property type="protein sequence ID" value="KAK4098362.1"/>
    <property type="molecule type" value="Genomic_DNA"/>
</dbReference>
<dbReference type="SUPFAM" id="SSF81301">
    <property type="entry name" value="Nucleotidyltransferase"/>
    <property type="match status" value="1"/>
</dbReference>